<dbReference type="RefSeq" id="XP_056852003.1">
    <property type="nucleotide sequence ID" value="XM_056996023.1"/>
</dbReference>
<gene>
    <name evidence="3" type="primary">LOC130501143</name>
</gene>
<dbReference type="AlphaFoldDB" id="A0A9W3CK63"/>
<keyword evidence="2" id="KW-1185">Reference proteome</keyword>
<dbReference type="KEGG" id="rsz:130501143"/>
<evidence type="ECO:0000313" key="2">
    <source>
        <dbReference type="Proteomes" id="UP000504610"/>
    </source>
</evidence>
<evidence type="ECO:0000256" key="1">
    <source>
        <dbReference type="SAM" id="MobiDB-lite"/>
    </source>
</evidence>
<protein>
    <submittedName>
        <fullName evidence="3">Uncharacterized protein LOC130501143</fullName>
    </submittedName>
</protein>
<reference evidence="3" key="1">
    <citation type="submission" date="2025-08" db="UniProtKB">
        <authorList>
            <consortium name="RefSeq"/>
        </authorList>
    </citation>
    <scope>IDENTIFICATION</scope>
    <source>
        <tissue evidence="3">Leaf</tissue>
    </source>
</reference>
<organism evidence="2 3">
    <name type="scientific">Raphanus sativus</name>
    <name type="common">Radish</name>
    <name type="synonym">Raphanus raphanistrum var. sativus</name>
    <dbReference type="NCBI Taxonomy" id="3726"/>
    <lineage>
        <taxon>Eukaryota</taxon>
        <taxon>Viridiplantae</taxon>
        <taxon>Streptophyta</taxon>
        <taxon>Embryophyta</taxon>
        <taxon>Tracheophyta</taxon>
        <taxon>Spermatophyta</taxon>
        <taxon>Magnoliopsida</taxon>
        <taxon>eudicotyledons</taxon>
        <taxon>Gunneridae</taxon>
        <taxon>Pentapetalae</taxon>
        <taxon>rosids</taxon>
        <taxon>malvids</taxon>
        <taxon>Brassicales</taxon>
        <taxon>Brassicaceae</taxon>
        <taxon>Brassiceae</taxon>
        <taxon>Raphanus</taxon>
    </lineage>
</organism>
<name>A0A9W3CK63_RAPSA</name>
<proteinExistence type="predicted"/>
<accession>A0A9W3CK63</accession>
<evidence type="ECO:0000313" key="3">
    <source>
        <dbReference type="RefSeq" id="XP_056852003.1"/>
    </source>
</evidence>
<sequence length="228" mass="24782">MHLAPLSAPLSDIPPPAAKVVTVPSDVSAPITEASSSSIVQTVLTQLKDDAGGQVSSAGDDVLNKNSTLIPKKGGRGGKDSTVVPPEGRTRYSKRDRHSPDFYTPGEGPTKQENKRVCRVPKEKVNEKEKKKEKEKIKKIANMKEKEKEKEVVPAVAVPTFPITESTPLIGGFTPFLPPNPVKRDAFLQAVKDSKSQEADLVPAFDLQTLMPIFDCSRVPSEKSLLKF</sequence>
<feature type="region of interest" description="Disordered" evidence="1">
    <location>
        <begin position="49"/>
        <end position="115"/>
    </location>
</feature>
<dbReference type="Proteomes" id="UP000504610">
    <property type="component" value="Unplaced"/>
</dbReference>
<dbReference type="GeneID" id="130501143"/>